<evidence type="ECO:0000256" key="2">
    <source>
        <dbReference type="ARBA" id="ARBA00022771"/>
    </source>
</evidence>
<keyword evidence="2 4" id="KW-0863">Zinc-finger</keyword>
<dbReference type="SUPFAM" id="SSF57850">
    <property type="entry name" value="RING/U-box"/>
    <property type="match status" value="1"/>
</dbReference>
<feature type="compositionally biased region" description="Basic and acidic residues" evidence="5">
    <location>
        <begin position="185"/>
        <end position="206"/>
    </location>
</feature>
<dbReference type="Proteomes" id="UP000078576">
    <property type="component" value="Unassembled WGS sequence"/>
</dbReference>
<dbReference type="GO" id="GO:0008270">
    <property type="term" value="F:zinc ion binding"/>
    <property type="evidence" value="ECO:0007669"/>
    <property type="project" value="UniProtKB-KW"/>
</dbReference>
<dbReference type="GO" id="GO:0006511">
    <property type="term" value="P:ubiquitin-dependent protein catabolic process"/>
    <property type="evidence" value="ECO:0007669"/>
    <property type="project" value="TreeGrafter"/>
</dbReference>
<feature type="domain" description="RING-type" evidence="6">
    <location>
        <begin position="135"/>
        <end position="180"/>
    </location>
</feature>
<dbReference type="GO" id="GO:0005634">
    <property type="term" value="C:nucleus"/>
    <property type="evidence" value="ECO:0007669"/>
    <property type="project" value="TreeGrafter"/>
</dbReference>
<proteinExistence type="predicted"/>
<evidence type="ECO:0000256" key="3">
    <source>
        <dbReference type="ARBA" id="ARBA00022833"/>
    </source>
</evidence>
<evidence type="ECO:0000256" key="4">
    <source>
        <dbReference type="PROSITE-ProRule" id="PRU00175"/>
    </source>
</evidence>
<keyword evidence="1" id="KW-0479">Metal-binding</keyword>
<feature type="compositionally biased region" description="Polar residues" evidence="5">
    <location>
        <begin position="24"/>
        <end position="34"/>
    </location>
</feature>
<dbReference type="PANTHER" id="PTHR45931:SF3">
    <property type="entry name" value="RING ZINC FINGER-CONTAINING PROTEIN"/>
    <property type="match status" value="1"/>
</dbReference>
<evidence type="ECO:0000256" key="5">
    <source>
        <dbReference type="SAM" id="MobiDB-lite"/>
    </source>
</evidence>
<feature type="compositionally biased region" description="Acidic residues" evidence="5">
    <location>
        <begin position="207"/>
        <end position="222"/>
    </location>
</feature>
<protein>
    <recommendedName>
        <fullName evidence="6">RING-type domain-containing protein</fullName>
    </recommendedName>
</protein>
<gene>
    <name evidence="7" type="ORF">VP1G_00470</name>
</gene>
<evidence type="ECO:0000259" key="6">
    <source>
        <dbReference type="PROSITE" id="PS50089"/>
    </source>
</evidence>
<reference evidence="8" key="1">
    <citation type="submission" date="2014-12" db="EMBL/GenBank/DDBJ databases">
        <title>Genome Sequence of Valsa Canker Pathogens Uncovers a Specific Adaption of Colonization on Woody Bark.</title>
        <authorList>
            <person name="Yin Z."/>
            <person name="Liu H."/>
            <person name="Gao X."/>
            <person name="Li Z."/>
            <person name="Song N."/>
            <person name="Ke X."/>
            <person name="Dai Q."/>
            <person name="Wu Y."/>
            <person name="Sun Y."/>
            <person name="Xu J.-R."/>
            <person name="Kang Z.K."/>
            <person name="Wang L."/>
            <person name="Huang L."/>
        </authorList>
    </citation>
    <scope>NUCLEOTIDE SEQUENCE [LARGE SCALE GENOMIC DNA]</scope>
    <source>
        <strain evidence="8">SXYL134</strain>
    </source>
</reference>
<evidence type="ECO:0000313" key="7">
    <source>
        <dbReference type="EMBL" id="KUI53071.1"/>
    </source>
</evidence>
<dbReference type="OrthoDB" id="8062037at2759"/>
<dbReference type="Gene3D" id="3.30.40.10">
    <property type="entry name" value="Zinc/RING finger domain, C3HC4 (zinc finger)"/>
    <property type="match status" value="1"/>
</dbReference>
<keyword evidence="8" id="KW-1185">Reference proteome</keyword>
<evidence type="ECO:0000313" key="8">
    <source>
        <dbReference type="Proteomes" id="UP000078576"/>
    </source>
</evidence>
<dbReference type="Pfam" id="PF13639">
    <property type="entry name" value="zf-RING_2"/>
    <property type="match status" value="1"/>
</dbReference>
<dbReference type="EMBL" id="KN714667">
    <property type="protein sequence ID" value="KUI53071.1"/>
    <property type="molecule type" value="Genomic_DNA"/>
</dbReference>
<organism evidence="7 8">
    <name type="scientific">Cytospora mali</name>
    <name type="common">Apple Valsa canker fungus</name>
    <name type="synonym">Valsa mali</name>
    <dbReference type="NCBI Taxonomy" id="578113"/>
    <lineage>
        <taxon>Eukaryota</taxon>
        <taxon>Fungi</taxon>
        <taxon>Dikarya</taxon>
        <taxon>Ascomycota</taxon>
        <taxon>Pezizomycotina</taxon>
        <taxon>Sordariomycetes</taxon>
        <taxon>Sordariomycetidae</taxon>
        <taxon>Diaporthales</taxon>
        <taxon>Cytosporaceae</taxon>
        <taxon>Cytospora</taxon>
    </lineage>
</organism>
<dbReference type="GO" id="GO:0061630">
    <property type="term" value="F:ubiquitin protein ligase activity"/>
    <property type="evidence" value="ECO:0007669"/>
    <property type="project" value="TreeGrafter"/>
</dbReference>
<dbReference type="InterPro" id="IPR051834">
    <property type="entry name" value="RING_finger_E3_ligase"/>
</dbReference>
<feature type="region of interest" description="Disordered" evidence="5">
    <location>
        <begin position="1"/>
        <end position="57"/>
    </location>
</feature>
<accession>A0A194UN42</accession>
<sequence length="222" mass="25207">MSTQYEVEHGINGTPPPRRRRQIDMSSFNSQLHQLSEDPSSTDPSAAAASSQRHNPHAIPTPVDLVSLFRLVQDQFSTLAQDSPDASNRDFLRSLFEGLEDDIHHLPRDVEGVSQEFLDVLDRVPKKTLKPDDACPICAEKFLDDQYPLVVELQCHHSHRFDLDCVGPWLQLKGTCPMCRTDLKKYDPKRKGTSDRIKKLWAKEDKPAEDDEEDDDPDGLYG</sequence>
<name>A0A194UN42_CYTMA</name>
<dbReference type="PROSITE" id="PS50089">
    <property type="entry name" value="ZF_RING_2"/>
    <property type="match status" value="1"/>
</dbReference>
<evidence type="ECO:0000256" key="1">
    <source>
        <dbReference type="ARBA" id="ARBA00022723"/>
    </source>
</evidence>
<dbReference type="AlphaFoldDB" id="A0A194UN42"/>
<dbReference type="InterPro" id="IPR013083">
    <property type="entry name" value="Znf_RING/FYVE/PHD"/>
</dbReference>
<keyword evidence="3" id="KW-0862">Zinc</keyword>
<dbReference type="STRING" id="694573.A0A194UN42"/>
<dbReference type="InterPro" id="IPR001841">
    <property type="entry name" value="Znf_RING"/>
</dbReference>
<dbReference type="SMART" id="SM00184">
    <property type="entry name" value="RING"/>
    <property type="match status" value="1"/>
</dbReference>
<feature type="region of interest" description="Disordered" evidence="5">
    <location>
        <begin position="185"/>
        <end position="222"/>
    </location>
</feature>
<dbReference type="PANTHER" id="PTHR45931">
    <property type="entry name" value="SI:CH211-59O9.10"/>
    <property type="match status" value="1"/>
</dbReference>
<feature type="compositionally biased region" description="Low complexity" evidence="5">
    <location>
        <begin position="37"/>
        <end position="51"/>
    </location>
</feature>